<evidence type="ECO:0000313" key="2">
    <source>
        <dbReference type="EMBL" id="KXS97146.1"/>
    </source>
</evidence>
<feature type="region of interest" description="Disordered" evidence="1">
    <location>
        <begin position="106"/>
        <end position="136"/>
    </location>
</feature>
<keyword evidence="3" id="KW-1185">Reference proteome</keyword>
<protein>
    <submittedName>
        <fullName evidence="2">Uncharacterized protein</fullName>
    </submittedName>
</protein>
<dbReference type="EMBL" id="LFZO01000799">
    <property type="protein sequence ID" value="KXS97146.1"/>
    <property type="molecule type" value="Genomic_DNA"/>
</dbReference>
<sequence>MRLREGRRTSLAGEEEAEAERWPPVWTWCAVNRDIDKAPRCAKHFAAEQQIPRAPSLTTDLTPPTPPAQNSSGSRKPTLSTRQCLARPCRRYNRPALERTERLMAPTCRRNSRHPYPNAPRGTTQNKRGAPADKSMEPDLSRWLAMHSSESDGWWWELGNAAFQLRMSQVLRHAKTTDQKAMTQEMTSVPDIVETGAQEGAL</sequence>
<feature type="region of interest" description="Disordered" evidence="1">
    <location>
        <begin position="47"/>
        <end position="82"/>
    </location>
</feature>
<proteinExistence type="predicted"/>
<dbReference type="AlphaFoldDB" id="A0A139H3U9"/>
<accession>A0A139H3U9</accession>
<comment type="caution">
    <text evidence="2">The sequence shown here is derived from an EMBL/GenBank/DDBJ whole genome shotgun (WGS) entry which is preliminary data.</text>
</comment>
<evidence type="ECO:0000256" key="1">
    <source>
        <dbReference type="SAM" id="MobiDB-lite"/>
    </source>
</evidence>
<reference evidence="2 3" key="1">
    <citation type="submission" date="2015-07" db="EMBL/GenBank/DDBJ databases">
        <title>Comparative genomics of the Sigatoka disease complex on banana suggests a link between parallel evolutionary changes in Pseudocercospora fijiensis and Pseudocercospora eumusae and increased virulence on the banana host.</title>
        <authorList>
            <person name="Chang T.-C."/>
            <person name="Salvucci A."/>
            <person name="Crous P.W."/>
            <person name="Stergiopoulos I."/>
        </authorList>
    </citation>
    <scope>NUCLEOTIDE SEQUENCE [LARGE SCALE GENOMIC DNA]</scope>
    <source>
        <strain evidence="2 3">CBS 116634</strain>
    </source>
</reference>
<feature type="compositionally biased region" description="Polar residues" evidence="1">
    <location>
        <begin position="68"/>
        <end position="82"/>
    </location>
</feature>
<evidence type="ECO:0000313" key="3">
    <source>
        <dbReference type="Proteomes" id="UP000073492"/>
    </source>
</evidence>
<gene>
    <name evidence="2" type="ORF">AC579_5371</name>
</gene>
<organism evidence="2 3">
    <name type="scientific">Pseudocercospora musae</name>
    <dbReference type="NCBI Taxonomy" id="113226"/>
    <lineage>
        <taxon>Eukaryota</taxon>
        <taxon>Fungi</taxon>
        <taxon>Dikarya</taxon>
        <taxon>Ascomycota</taxon>
        <taxon>Pezizomycotina</taxon>
        <taxon>Dothideomycetes</taxon>
        <taxon>Dothideomycetidae</taxon>
        <taxon>Mycosphaerellales</taxon>
        <taxon>Mycosphaerellaceae</taxon>
        <taxon>Pseudocercospora</taxon>
    </lineage>
</organism>
<dbReference type="Proteomes" id="UP000073492">
    <property type="component" value="Unassembled WGS sequence"/>
</dbReference>
<name>A0A139H3U9_9PEZI</name>